<name>A0ABR4BCM1_9LECA</name>
<feature type="signal peptide" evidence="1">
    <location>
        <begin position="1"/>
        <end position="20"/>
    </location>
</feature>
<evidence type="ECO:0000313" key="2">
    <source>
        <dbReference type="EMBL" id="KAL2055602.1"/>
    </source>
</evidence>
<protein>
    <submittedName>
        <fullName evidence="2">Uncharacterized protein</fullName>
    </submittedName>
</protein>
<evidence type="ECO:0000256" key="1">
    <source>
        <dbReference type="SAM" id="SignalP"/>
    </source>
</evidence>
<dbReference type="Proteomes" id="UP001590951">
    <property type="component" value="Unassembled WGS sequence"/>
</dbReference>
<evidence type="ECO:0000313" key="3">
    <source>
        <dbReference type="Proteomes" id="UP001590951"/>
    </source>
</evidence>
<proteinExistence type="predicted"/>
<sequence length="72" mass="7364">MHLSLTLLALTMASLNLVSGRTGVIVDGQTVRIDAPAETSQYKTLLKAAKPDQNLGSLELGSGNVANPSGTG</sequence>
<comment type="caution">
    <text evidence="2">The sequence shown here is derived from an EMBL/GenBank/DDBJ whole genome shotgun (WGS) entry which is preliminary data.</text>
</comment>
<organism evidence="2 3">
    <name type="scientific">Lepraria finkii</name>
    <dbReference type="NCBI Taxonomy" id="1340010"/>
    <lineage>
        <taxon>Eukaryota</taxon>
        <taxon>Fungi</taxon>
        <taxon>Dikarya</taxon>
        <taxon>Ascomycota</taxon>
        <taxon>Pezizomycotina</taxon>
        <taxon>Lecanoromycetes</taxon>
        <taxon>OSLEUM clade</taxon>
        <taxon>Lecanoromycetidae</taxon>
        <taxon>Lecanorales</taxon>
        <taxon>Lecanorineae</taxon>
        <taxon>Stereocaulaceae</taxon>
        <taxon>Lepraria</taxon>
    </lineage>
</organism>
<gene>
    <name evidence="2" type="ORF">ABVK25_003844</name>
</gene>
<keyword evidence="3" id="KW-1185">Reference proteome</keyword>
<accession>A0ABR4BCM1</accession>
<reference evidence="2 3" key="1">
    <citation type="submission" date="2024-09" db="EMBL/GenBank/DDBJ databases">
        <title>Rethinking Asexuality: The Enigmatic Case of Functional Sexual Genes in Lepraria (Stereocaulaceae).</title>
        <authorList>
            <person name="Doellman M."/>
            <person name="Sun Y."/>
            <person name="Barcenas-Pena A."/>
            <person name="Lumbsch H.T."/>
            <person name="Grewe F."/>
        </authorList>
    </citation>
    <scope>NUCLEOTIDE SEQUENCE [LARGE SCALE GENOMIC DNA]</scope>
    <source>
        <strain evidence="2 3">Grewe 0041</strain>
    </source>
</reference>
<dbReference type="EMBL" id="JBHFEH010000010">
    <property type="protein sequence ID" value="KAL2055602.1"/>
    <property type="molecule type" value="Genomic_DNA"/>
</dbReference>
<feature type="chain" id="PRO_5046972483" evidence="1">
    <location>
        <begin position="21"/>
        <end position="72"/>
    </location>
</feature>
<keyword evidence="1" id="KW-0732">Signal</keyword>